<feature type="compositionally biased region" description="Gly residues" evidence="1">
    <location>
        <begin position="787"/>
        <end position="810"/>
    </location>
</feature>
<dbReference type="EMBL" id="SIDB01000006">
    <property type="protein sequence ID" value="KAI3431530.1"/>
    <property type="molecule type" value="Genomic_DNA"/>
</dbReference>
<dbReference type="GO" id="GO:0031593">
    <property type="term" value="F:polyubiquitin modification-dependent protein binding"/>
    <property type="evidence" value="ECO:0007669"/>
    <property type="project" value="TreeGrafter"/>
</dbReference>
<feature type="compositionally biased region" description="Acidic residues" evidence="1">
    <location>
        <begin position="490"/>
        <end position="502"/>
    </location>
</feature>
<feature type="compositionally biased region" description="Low complexity" evidence="1">
    <location>
        <begin position="1055"/>
        <end position="1105"/>
    </location>
</feature>
<feature type="region of interest" description="Disordered" evidence="1">
    <location>
        <begin position="1147"/>
        <end position="1298"/>
    </location>
</feature>
<organism evidence="3 4">
    <name type="scientific">Chlorella vulgaris</name>
    <name type="common">Green alga</name>
    <dbReference type="NCBI Taxonomy" id="3077"/>
    <lineage>
        <taxon>Eukaryota</taxon>
        <taxon>Viridiplantae</taxon>
        <taxon>Chlorophyta</taxon>
        <taxon>core chlorophytes</taxon>
        <taxon>Trebouxiophyceae</taxon>
        <taxon>Chlorellales</taxon>
        <taxon>Chlorellaceae</taxon>
        <taxon>Chlorella clade</taxon>
        <taxon>Chlorella</taxon>
    </lineage>
</organism>
<dbReference type="PANTHER" id="PTHR15204:SF0">
    <property type="entry name" value="LARGE PROLINE-RICH PROTEIN BAG6"/>
    <property type="match status" value="1"/>
</dbReference>
<evidence type="ECO:0000256" key="1">
    <source>
        <dbReference type="SAM" id="MobiDB-lite"/>
    </source>
</evidence>
<comment type="caution">
    <text evidence="3">The sequence shown here is derived from an EMBL/GenBank/DDBJ whole genome shotgun (WGS) entry which is preliminary data.</text>
</comment>
<feature type="compositionally biased region" description="Polar residues" evidence="1">
    <location>
        <begin position="1234"/>
        <end position="1246"/>
    </location>
</feature>
<dbReference type="Gene3D" id="3.10.20.90">
    <property type="entry name" value="Phosphatidylinositol 3-kinase Catalytic Subunit, Chain A, domain 1"/>
    <property type="match status" value="1"/>
</dbReference>
<feature type="compositionally biased region" description="Low complexity" evidence="1">
    <location>
        <begin position="811"/>
        <end position="830"/>
    </location>
</feature>
<name>A0A9D4TQ53_CHLVU</name>
<feature type="compositionally biased region" description="Low complexity" evidence="1">
    <location>
        <begin position="765"/>
        <end position="775"/>
    </location>
</feature>
<dbReference type="PROSITE" id="PS50053">
    <property type="entry name" value="UBIQUITIN_2"/>
    <property type="match status" value="1"/>
</dbReference>
<feature type="region of interest" description="Disordered" evidence="1">
    <location>
        <begin position="1055"/>
        <end position="1121"/>
    </location>
</feature>
<dbReference type="Proteomes" id="UP001055712">
    <property type="component" value="Unassembled WGS sequence"/>
</dbReference>
<reference evidence="3" key="2">
    <citation type="submission" date="2020-11" db="EMBL/GenBank/DDBJ databases">
        <authorList>
            <person name="Cecchin M."/>
            <person name="Marcolungo L."/>
            <person name="Rossato M."/>
            <person name="Girolomoni L."/>
            <person name="Cosentino E."/>
            <person name="Cuine S."/>
            <person name="Li-Beisson Y."/>
            <person name="Delledonne M."/>
            <person name="Ballottari M."/>
        </authorList>
    </citation>
    <scope>NUCLEOTIDE SEQUENCE</scope>
    <source>
        <strain evidence="3">211/11P</strain>
        <tissue evidence="3">Whole cell</tissue>
    </source>
</reference>
<feature type="compositionally biased region" description="Low complexity" evidence="1">
    <location>
        <begin position="1147"/>
        <end position="1188"/>
    </location>
</feature>
<feature type="compositionally biased region" description="Low complexity" evidence="1">
    <location>
        <begin position="1220"/>
        <end position="1229"/>
    </location>
</feature>
<feature type="region of interest" description="Disordered" evidence="1">
    <location>
        <begin position="363"/>
        <end position="542"/>
    </location>
</feature>
<keyword evidence="4" id="KW-1185">Reference proteome</keyword>
<dbReference type="InterPro" id="IPR029071">
    <property type="entry name" value="Ubiquitin-like_domsf"/>
</dbReference>
<dbReference type="Pfam" id="PF00240">
    <property type="entry name" value="ubiquitin"/>
    <property type="match status" value="1"/>
</dbReference>
<feature type="compositionally biased region" description="Polar residues" evidence="1">
    <location>
        <begin position="386"/>
        <end position="400"/>
    </location>
</feature>
<feature type="compositionally biased region" description="Low complexity" evidence="1">
    <location>
        <begin position="451"/>
        <end position="481"/>
    </location>
</feature>
<feature type="compositionally biased region" description="Low complexity" evidence="1">
    <location>
        <begin position="374"/>
        <end position="385"/>
    </location>
</feature>
<feature type="region of interest" description="Disordered" evidence="1">
    <location>
        <begin position="1473"/>
        <end position="1494"/>
    </location>
</feature>
<dbReference type="GO" id="GO:0036503">
    <property type="term" value="P:ERAD pathway"/>
    <property type="evidence" value="ECO:0007669"/>
    <property type="project" value="TreeGrafter"/>
</dbReference>
<feature type="compositionally biased region" description="Gly residues" evidence="1">
    <location>
        <begin position="215"/>
        <end position="227"/>
    </location>
</feature>
<feature type="region of interest" description="Disordered" evidence="1">
    <location>
        <begin position="706"/>
        <end position="734"/>
    </location>
</feature>
<dbReference type="InterPro" id="IPR000626">
    <property type="entry name" value="Ubiquitin-like_dom"/>
</dbReference>
<feature type="compositionally biased region" description="Low complexity" evidence="1">
    <location>
        <begin position="505"/>
        <end position="520"/>
    </location>
</feature>
<protein>
    <recommendedName>
        <fullName evidence="2">Ubiquitin-like domain-containing protein</fullName>
    </recommendedName>
</protein>
<dbReference type="SMART" id="SM00213">
    <property type="entry name" value="UBQ"/>
    <property type="match status" value="1"/>
</dbReference>
<dbReference type="SUPFAM" id="SSF54236">
    <property type="entry name" value="Ubiquitin-like"/>
    <property type="match status" value="1"/>
</dbReference>
<sequence>MATPAERSGTSAISLQVRTMGTGNHDVSVPAQATVTALKQALVRPTGLPVERQRIIYGGRVLHDSQALSAAGVQDGHTLHMVEQDPIAQQALQTGPPPYTPAWEQHPGHPMPAGTATFDAAALMQSMLGGGGGGVAVPAGPGGATIQTQVLGPFTFDAASLQQAMAAMQGMQGGAPPPAGTAGTAGAAGGQPGAGASPFNFGNLFGQPPAAAGRHGNGGARGGGSGGQREWWNEWWGGGMHTDPSERPGHLFSALNVLLGQMEGGGDVQRDADRGVQDLPPIHRLNPAMLGVPNQHRRAAMAGWQRSFVAAARGVLASAQLSMATRAAVNRVLQAAGAAPLRLSATGGSRTVERRMRSFPLLDDAEGEGDSHTAAGAQAPAGERASNSNRGHSGADSDSLSEPPELTGSVGSQSVSWEREGEQVGSEGEGEESQESEGSESEWEEMDAEEAAAALAAEQAAAARAAARARQPPRAAAAGAEDGTVADYVSSDEEGGEGEEDVPAQQQQQQQQQRQQQRRQPSNPAAGRGAGGASAGTSAAARAAAAPVPRPLLPGSDLLLLGAVAAGELAHRFLLRLGAPTAEVAAAAGMGGQPARVAAAVARLRNLVSVPQGPGMARDALRADIRMLATHMSRVGSAAAELMRALQYLGSGVEGGDQYLMRAQPGFVRMAGDGSARVSLPHSQLMQAQPTVVDVAVSTTTTTAPRAVAGQDGGAGGGNPAAAAAAAAGPGGAGGANWQQMLAGMLGPIMGQIGAAAMGGPGQPAPHQAAAAAAAAGGGRGRDGAAAGRGRGGRGRGGGAGAGSGAGAGGPQQQQPQQQQPQQGQQGQQGVVRIHLRDPQGLPVPLAVQVGGGGSSVGGTAAAAADVSPQMAGMAAMLLGQLGVDPAGQQQLLGEFGGIMQALRQTSVAAIDIPTVSSEVAAAVRQVVTQQSAPLRGALLAAAAAPGASPAGRESSEAQGAASTAVPSPTHPPAPAPGSVSADLEREAASFVQSVVPAVTGEVRRVLQQHLTNVRHSPAVAAFAPYLQELGIDLGSQQGVPAAAGDVAAGDAPPLAAAAAPAGTEPASQAATPPAAPQAPQAAEAPSAAVPAAAPPVDDTAAVPAGAGGALPVHGSSSKVQGKAGAGAHAAAAAPAATTAAVSAASSAPPATSVGPVADSPAPSAGPVTGSAAGSSTGAGASSSAASTGAGGSSGSGGGAGPSGLGKGFLLPRKVKKARTAASEPATAAGSKSALDTATQPATGTSAEVAGQQPGPEATAAAAANSSSRTPAGSDAPAVAAAPGELARSRGPSGAGSAGAGLDLASLLGGAAGGGSGGGGGMMGMLQGMMSNPAVMDMVQSPSMQRMAEQMFSGSGGDGGGGGGGLAGMMSAMGPMMGELLGGMSLPPGSGSAGSARRRGRGGGAAPTAASLAEVLTAALPPEDARRWLEQIEADETKQRSELEGGERSAAALQHVGFSDAYLFALPPKAASSLLRSEEDEEEEGQSGGRVQDA</sequence>
<evidence type="ECO:0000313" key="3">
    <source>
        <dbReference type="EMBL" id="KAI3431530.1"/>
    </source>
</evidence>
<dbReference type="GO" id="GO:0071818">
    <property type="term" value="C:BAT3 complex"/>
    <property type="evidence" value="ECO:0007669"/>
    <property type="project" value="TreeGrafter"/>
</dbReference>
<dbReference type="OrthoDB" id="515985at2759"/>
<feature type="region of interest" description="Disordered" evidence="1">
    <location>
        <begin position="1388"/>
        <end position="1407"/>
    </location>
</feature>
<gene>
    <name evidence="3" type="ORF">D9Q98_004580</name>
</gene>
<evidence type="ECO:0000313" key="4">
    <source>
        <dbReference type="Proteomes" id="UP001055712"/>
    </source>
</evidence>
<feature type="domain" description="Ubiquitin-like" evidence="2">
    <location>
        <begin position="13"/>
        <end position="82"/>
    </location>
</feature>
<evidence type="ECO:0000259" key="2">
    <source>
        <dbReference type="PROSITE" id="PS50053"/>
    </source>
</evidence>
<dbReference type="PANTHER" id="PTHR15204">
    <property type="entry name" value="LARGE PROLINE-RICH PROTEIN BAG6"/>
    <property type="match status" value="1"/>
</dbReference>
<feature type="region of interest" description="Disordered" evidence="1">
    <location>
        <begin position="170"/>
        <end position="230"/>
    </location>
</feature>
<feature type="compositionally biased region" description="Low complexity" evidence="1">
    <location>
        <begin position="1271"/>
        <end position="1286"/>
    </location>
</feature>
<reference evidence="3" key="1">
    <citation type="journal article" date="2019" name="Plant J.">
        <title>Chlorella vulgaris genome assembly and annotation reveals the molecular basis for metabolic acclimation to high light conditions.</title>
        <authorList>
            <person name="Cecchin M."/>
            <person name="Marcolungo L."/>
            <person name="Rossato M."/>
            <person name="Girolomoni L."/>
            <person name="Cosentino E."/>
            <person name="Cuine S."/>
            <person name="Li-Beisson Y."/>
            <person name="Delledonne M."/>
            <person name="Ballottari M."/>
        </authorList>
    </citation>
    <scope>NUCLEOTIDE SEQUENCE</scope>
    <source>
        <strain evidence="3">211/11P</strain>
    </source>
</reference>
<feature type="compositionally biased region" description="Acidic residues" evidence="1">
    <location>
        <begin position="428"/>
        <end position="450"/>
    </location>
</feature>
<feature type="compositionally biased region" description="Gly residues" evidence="1">
    <location>
        <begin position="1189"/>
        <end position="1207"/>
    </location>
</feature>
<feature type="region of interest" description="Disordered" evidence="1">
    <location>
        <begin position="948"/>
        <end position="983"/>
    </location>
</feature>
<feature type="region of interest" description="Disordered" evidence="1">
    <location>
        <begin position="759"/>
        <end position="831"/>
    </location>
</feature>
<dbReference type="GO" id="GO:0051787">
    <property type="term" value="F:misfolded protein binding"/>
    <property type="evidence" value="ECO:0007669"/>
    <property type="project" value="TreeGrafter"/>
</dbReference>
<accession>A0A9D4TQ53</accession>
<proteinExistence type="predicted"/>